<evidence type="ECO:0000256" key="2">
    <source>
        <dbReference type="ARBA" id="ARBA00022679"/>
    </source>
</evidence>
<dbReference type="PROSITE" id="PS50280">
    <property type="entry name" value="SET"/>
    <property type="match status" value="1"/>
</dbReference>
<keyword evidence="1" id="KW-0489">Methyltransferase</keyword>
<reference evidence="5 6" key="1">
    <citation type="submission" date="2012-04" db="EMBL/GenBank/DDBJ databases">
        <title>The Genome Sequence of Saprolegnia declina VS20.</title>
        <authorList>
            <consortium name="The Broad Institute Genome Sequencing Platform"/>
            <person name="Russ C."/>
            <person name="Nusbaum C."/>
            <person name="Tyler B."/>
            <person name="van West P."/>
            <person name="Dieguez-Uribeondo J."/>
            <person name="de Bruijn I."/>
            <person name="Tripathy S."/>
            <person name="Jiang R."/>
            <person name="Young S.K."/>
            <person name="Zeng Q."/>
            <person name="Gargeya S."/>
            <person name="Fitzgerald M."/>
            <person name="Haas B."/>
            <person name="Abouelleil A."/>
            <person name="Alvarado L."/>
            <person name="Arachchi H.M."/>
            <person name="Berlin A."/>
            <person name="Chapman S.B."/>
            <person name="Goldberg J."/>
            <person name="Griggs A."/>
            <person name="Gujja S."/>
            <person name="Hansen M."/>
            <person name="Howarth C."/>
            <person name="Imamovic A."/>
            <person name="Larimer J."/>
            <person name="McCowen C."/>
            <person name="Montmayeur A."/>
            <person name="Murphy C."/>
            <person name="Neiman D."/>
            <person name="Pearson M."/>
            <person name="Priest M."/>
            <person name="Roberts A."/>
            <person name="Saif S."/>
            <person name="Shea T."/>
            <person name="Sisk P."/>
            <person name="Sykes S."/>
            <person name="Wortman J."/>
            <person name="Nusbaum C."/>
            <person name="Birren B."/>
        </authorList>
    </citation>
    <scope>NUCLEOTIDE SEQUENCE [LARGE SCALE GENOMIC DNA]</scope>
    <source>
        <strain evidence="5 6">VS20</strain>
    </source>
</reference>
<dbReference type="PANTHER" id="PTHR46165">
    <property type="entry name" value="SET AND MYND DOMAIN-CONTAINING PROTEIN 4"/>
    <property type="match status" value="1"/>
</dbReference>
<dbReference type="InterPro" id="IPR052097">
    <property type="entry name" value="SET-MYND_domain_protein"/>
</dbReference>
<proteinExistence type="predicted"/>
<protein>
    <recommendedName>
        <fullName evidence="4">SET domain-containing protein</fullName>
    </recommendedName>
</protein>
<dbReference type="eggNOG" id="ENOG502SBR1">
    <property type="taxonomic scope" value="Eukaryota"/>
</dbReference>
<dbReference type="VEuPathDB" id="FungiDB:SDRG_09630"/>
<gene>
    <name evidence="5" type="ORF">SDRG_09630</name>
</gene>
<dbReference type="Gene3D" id="6.10.140.2220">
    <property type="match status" value="1"/>
</dbReference>
<dbReference type="GO" id="GO:0042826">
    <property type="term" value="F:histone deacetylase binding"/>
    <property type="evidence" value="ECO:0007669"/>
    <property type="project" value="TreeGrafter"/>
</dbReference>
<dbReference type="Gene3D" id="1.25.40.10">
    <property type="entry name" value="Tetratricopeptide repeat domain"/>
    <property type="match status" value="1"/>
</dbReference>
<dbReference type="PANTHER" id="PTHR46165:SF2">
    <property type="entry name" value="SET AND MYND DOMAIN-CONTAINING PROTEIN 4"/>
    <property type="match status" value="1"/>
</dbReference>
<dbReference type="GO" id="GO:0032259">
    <property type="term" value="P:methylation"/>
    <property type="evidence" value="ECO:0007669"/>
    <property type="project" value="UniProtKB-KW"/>
</dbReference>
<dbReference type="OMA" id="RMLECIN"/>
<accession>T0Q494</accession>
<keyword evidence="2" id="KW-0808">Transferase</keyword>
<organism evidence="5 6">
    <name type="scientific">Saprolegnia diclina (strain VS20)</name>
    <dbReference type="NCBI Taxonomy" id="1156394"/>
    <lineage>
        <taxon>Eukaryota</taxon>
        <taxon>Sar</taxon>
        <taxon>Stramenopiles</taxon>
        <taxon>Oomycota</taxon>
        <taxon>Saprolegniomycetes</taxon>
        <taxon>Saprolegniales</taxon>
        <taxon>Saprolegniaceae</taxon>
        <taxon>Saprolegnia</taxon>
    </lineage>
</organism>
<dbReference type="SUPFAM" id="SSF82199">
    <property type="entry name" value="SET domain"/>
    <property type="match status" value="1"/>
</dbReference>
<dbReference type="GO" id="GO:0005634">
    <property type="term" value="C:nucleus"/>
    <property type="evidence" value="ECO:0007669"/>
    <property type="project" value="TreeGrafter"/>
</dbReference>
<dbReference type="CDD" id="cd20071">
    <property type="entry name" value="SET_SMYD"/>
    <property type="match status" value="1"/>
</dbReference>
<keyword evidence="3" id="KW-0949">S-adenosyl-L-methionine</keyword>
<dbReference type="GO" id="GO:0008168">
    <property type="term" value="F:methyltransferase activity"/>
    <property type="evidence" value="ECO:0007669"/>
    <property type="project" value="UniProtKB-KW"/>
</dbReference>
<evidence type="ECO:0000259" key="4">
    <source>
        <dbReference type="PROSITE" id="PS50280"/>
    </source>
</evidence>
<dbReference type="EMBL" id="JH767162">
    <property type="protein sequence ID" value="EQC32654.1"/>
    <property type="molecule type" value="Genomic_DNA"/>
</dbReference>
<dbReference type="InParanoid" id="T0Q494"/>
<dbReference type="InterPro" id="IPR011990">
    <property type="entry name" value="TPR-like_helical_dom_sf"/>
</dbReference>
<dbReference type="Proteomes" id="UP000030762">
    <property type="component" value="Unassembled WGS sequence"/>
</dbReference>
<dbReference type="GO" id="GO:0005737">
    <property type="term" value="C:cytoplasm"/>
    <property type="evidence" value="ECO:0007669"/>
    <property type="project" value="TreeGrafter"/>
</dbReference>
<dbReference type="GeneID" id="19950357"/>
<name>T0Q494_SAPDV</name>
<dbReference type="InterPro" id="IPR046341">
    <property type="entry name" value="SET_dom_sf"/>
</dbReference>
<sequence length="470" mass="51185">MVHFSTCRFATTMVSCLSAPSFASAPVAVDAKGIVATSAIAAGTVLFQEKALVASCFGNMDMDEGHDSDCDDEECGGCIEVDDDDDVKEELTEDELDSVSPAVVANFDKYMAFCETHDVLSMVDIRKNLVKLFHHFTSDASTLDVVSNLSVISDDVTSCLDTALALRKDLSEIIPGGLSDADVAHFIGVLHNHSQALEEIDGSGLFQYVSKLSHSCLPNVNLTVDGTTIWATAIKPIAIGEPLTVDLMDVFYSASNDRAEALATEEIHCTCGYCTGAIPDFARAFKCKDTACDGIVHPTAEKYACTACHAAWSDEQAEQVEALDMPLIVALEAASTFAEYDAIIAASPLHKYHHVCYMALENLSASWSEDDDDEIEVVCRRMLECINYVVPYPHEEKTQHYDNLAQALISNGNVNGATEAYERAYEMSCLCSGAEYEKSVFYKKLVENTPATREEWMVAYGLDGDDDDEE</sequence>
<feature type="domain" description="SET" evidence="4">
    <location>
        <begin position="20"/>
        <end position="248"/>
    </location>
</feature>
<dbReference type="OrthoDB" id="265717at2759"/>
<evidence type="ECO:0000256" key="1">
    <source>
        <dbReference type="ARBA" id="ARBA00022603"/>
    </source>
</evidence>
<evidence type="ECO:0000313" key="5">
    <source>
        <dbReference type="EMBL" id="EQC32654.1"/>
    </source>
</evidence>
<dbReference type="AlphaFoldDB" id="T0Q494"/>
<dbReference type="InterPro" id="IPR001214">
    <property type="entry name" value="SET_dom"/>
</dbReference>
<dbReference type="Gene3D" id="1.10.220.160">
    <property type="match status" value="1"/>
</dbReference>
<keyword evidence="6" id="KW-1185">Reference proteome</keyword>
<evidence type="ECO:0000256" key="3">
    <source>
        <dbReference type="ARBA" id="ARBA00022691"/>
    </source>
</evidence>
<dbReference type="RefSeq" id="XP_008613798.1">
    <property type="nucleotide sequence ID" value="XM_008615576.1"/>
</dbReference>
<dbReference type="Gene3D" id="2.170.270.10">
    <property type="entry name" value="SET domain"/>
    <property type="match status" value="1"/>
</dbReference>
<evidence type="ECO:0000313" key="6">
    <source>
        <dbReference type="Proteomes" id="UP000030762"/>
    </source>
</evidence>
<dbReference type="Pfam" id="PF00856">
    <property type="entry name" value="SET"/>
    <property type="match status" value="1"/>
</dbReference>
<dbReference type="STRING" id="1156394.T0Q494"/>